<dbReference type="InterPro" id="IPR020084">
    <property type="entry name" value="NUDIX_hydrolase_CS"/>
</dbReference>
<name>A0A0B9A007_9SPHN</name>
<dbReference type="PANTHER" id="PTHR43046:SF12">
    <property type="entry name" value="GDP-MANNOSE MANNOSYL HYDROLASE"/>
    <property type="match status" value="1"/>
</dbReference>
<keyword evidence="6" id="KW-1185">Reference proteome</keyword>
<dbReference type="PATRIC" id="fig|48936.3.peg.739"/>
<dbReference type="STRING" id="48936.NJ75_00731"/>
<comment type="cofactor">
    <cofactor evidence="1">
        <name>Mg(2+)</name>
        <dbReference type="ChEBI" id="CHEBI:18420"/>
    </cofactor>
</comment>
<dbReference type="Proteomes" id="UP000031338">
    <property type="component" value="Unassembled WGS sequence"/>
</dbReference>
<dbReference type="EMBL" id="JRVC01000003">
    <property type="protein sequence ID" value="KHS48649.1"/>
    <property type="molecule type" value="Genomic_DNA"/>
</dbReference>
<dbReference type="RefSeq" id="WP_039331567.1">
    <property type="nucleotide sequence ID" value="NZ_JRVC01000003.1"/>
</dbReference>
<dbReference type="Pfam" id="PF00293">
    <property type="entry name" value="NUDIX"/>
    <property type="match status" value="1"/>
</dbReference>
<feature type="domain" description="Nudix hydrolase" evidence="4">
    <location>
        <begin position="7"/>
        <end position="146"/>
    </location>
</feature>
<dbReference type="GO" id="GO:0016787">
    <property type="term" value="F:hydrolase activity"/>
    <property type="evidence" value="ECO:0007669"/>
    <property type="project" value="UniProtKB-KW"/>
</dbReference>
<evidence type="ECO:0000259" key="4">
    <source>
        <dbReference type="PROSITE" id="PS51462"/>
    </source>
</evidence>
<protein>
    <submittedName>
        <fullName evidence="5">NUDIX hydrolase</fullName>
    </submittedName>
</protein>
<dbReference type="PROSITE" id="PS51462">
    <property type="entry name" value="NUDIX"/>
    <property type="match status" value="1"/>
</dbReference>
<keyword evidence="2 5" id="KW-0378">Hydrolase</keyword>
<evidence type="ECO:0000313" key="5">
    <source>
        <dbReference type="EMBL" id="KHS48649.1"/>
    </source>
</evidence>
<organism evidence="5 6">
    <name type="scientific">Novosphingobium subterraneum</name>
    <dbReference type="NCBI Taxonomy" id="48936"/>
    <lineage>
        <taxon>Bacteria</taxon>
        <taxon>Pseudomonadati</taxon>
        <taxon>Pseudomonadota</taxon>
        <taxon>Alphaproteobacteria</taxon>
        <taxon>Sphingomonadales</taxon>
        <taxon>Sphingomonadaceae</taxon>
        <taxon>Novosphingobium</taxon>
    </lineage>
</organism>
<evidence type="ECO:0000313" key="6">
    <source>
        <dbReference type="Proteomes" id="UP000031338"/>
    </source>
</evidence>
<evidence type="ECO:0000256" key="3">
    <source>
        <dbReference type="ARBA" id="ARBA00022842"/>
    </source>
</evidence>
<dbReference type="AlphaFoldDB" id="A0A0B9A007"/>
<reference evidence="5 6" key="1">
    <citation type="submission" date="2014-10" db="EMBL/GenBank/DDBJ databases">
        <title>Draft genome sequence of Novosphingobium subterraneum DSM 12447.</title>
        <authorList>
            <person name="Gan H.M."/>
            <person name="Gan H.Y."/>
            <person name="Savka M.A."/>
        </authorList>
    </citation>
    <scope>NUCLEOTIDE SEQUENCE [LARGE SCALE GENOMIC DNA]</scope>
    <source>
        <strain evidence="5 6">DSM 12447</strain>
    </source>
</reference>
<dbReference type="SUPFAM" id="SSF55811">
    <property type="entry name" value="Nudix"/>
    <property type="match status" value="1"/>
</dbReference>
<comment type="caution">
    <text evidence="5">The sequence shown here is derived from an EMBL/GenBank/DDBJ whole genome shotgun (WGS) entry which is preliminary data.</text>
</comment>
<proteinExistence type="predicted"/>
<dbReference type="Gene3D" id="3.90.79.10">
    <property type="entry name" value="Nucleoside Triphosphate Pyrophosphohydrolase"/>
    <property type="match status" value="1"/>
</dbReference>
<dbReference type="InterPro" id="IPR000086">
    <property type="entry name" value="NUDIX_hydrolase_dom"/>
</dbReference>
<evidence type="ECO:0000256" key="2">
    <source>
        <dbReference type="ARBA" id="ARBA00022801"/>
    </source>
</evidence>
<dbReference type="PROSITE" id="PS00893">
    <property type="entry name" value="NUDIX_BOX"/>
    <property type="match status" value="1"/>
</dbReference>
<dbReference type="InterPro" id="IPR015797">
    <property type="entry name" value="NUDIX_hydrolase-like_dom_sf"/>
</dbReference>
<gene>
    <name evidence="5" type="ORF">NJ75_00731</name>
</gene>
<dbReference type="CDD" id="cd04685">
    <property type="entry name" value="NUDIX_Hydrolase"/>
    <property type="match status" value="1"/>
</dbReference>
<keyword evidence="3" id="KW-0460">Magnesium</keyword>
<accession>A0A0B9A007</accession>
<evidence type="ECO:0000256" key="1">
    <source>
        <dbReference type="ARBA" id="ARBA00001946"/>
    </source>
</evidence>
<dbReference type="PANTHER" id="PTHR43046">
    <property type="entry name" value="GDP-MANNOSE MANNOSYL HYDROLASE"/>
    <property type="match status" value="1"/>
</dbReference>
<sequence length="150" mass="17244">MSETPRRIRRAARILLLDEQDRLLLIRFAPADRRPFWCGVGGECDPGEDFAIAAVRELYEETGLVVDHCGPEVAARADDYLTLEGEPITSDERFFRVRTQGFTPDTSGHTAIERELIKEFRWFTREELANWHEPVFPVNLLELLDLEADA</sequence>